<dbReference type="EMBL" id="BSXU01001707">
    <property type="protein sequence ID" value="GMG30216.1"/>
    <property type="molecule type" value="Genomic_DNA"/>
</dbReference>
<evidence type="ECO:0000313" key="4">
    <source>
        <dbReference type="EMBL" id="GMG30216.1"/>
    </source>
</evidence>
<dbReference type="InterPro" id="IPR036864">
    <property type="entry name" value="Zn2-C6_fun-type_DNA-bd_sf"/>
</dbReference>
<dbReference type="SMART" id="SM00066">
    <property type="entry name" value="GAL4"/>
    <property type="match status" value="1"/>
</dbReference>
<organism evidence="4 5">
    <name type="scientific">Ambrosiozyma monospora</name>
    <name type="common">Yeast</name>
    <name type="synonym">Endomycopsis monosporus</name>
    <dbReference type="NCBI Taxonomy" id="43982"/>
    <lineage>
        <taxon>Eukaryota</taxon>
        <taxon>Fungi</taxon>
        <taxon>Dikarya</taxon>
        <taxon>Ascomycota</taxon>
        <taxon>Saccharomycotina</taxon>
        <taxon>Pichiomycetes</taxon>
        <taxon>Pichiales</taxon>
        <taxon>Pichiaceae</taxon>
        <taxon>Ambrosiozyma</taxon>
    </lineage>
</organism>
<feature type="compositionally biased region" description="Low complexity" evidence="2">
    <location>
        <begin position="135"/>
        <end position="153"/>
    </location>
</feature>
<dbReference type="Gene3D" id="4.10.240.10">
    <property type="entry name" value="Zn(2)-C6 fungal-type DNA-binding domain"/>
    <property type="match status" value="1"/>
</dbReference>
<dbReference type="Pfam" id="PF00172">
    <property type="entry name" value="Zn_clus"/>
    <property type="match status" value="1"/>
</dbReference>
<dbReference type="PROSITE" id="PS50048">
    <property type="entry name" value="ZN2_CY6_FUNGAL_2"/>
    <property type="match status" value="1"/>
</dbReference>
<sequence>MQSDNNNDNNNSNNTKTTGSRAFISTSLNSQNQLVAITDNPENRVPKRRRNRPTISCLNCKRKKIKCDRGKPICGSCVKLNLKPEDCLYISHVPSTSNDNPFSHPIPVHPASSSASFKVTPPLMSRSPRPTHSGQYQQQQQQHQQQQQQQQQQPQPPPPPPQQQQQQQHLQQHVHPPPPQLQQQQQQQQQHPPPPPPPQYLHHPQTPIGQPHSTPPPTQSSSSQYYPMMYGHHSPQPINRFNPHFHCSTNFLNHNNFNHHHHFSIPILNHYNHIINKRTSNSSSTQQQQQQQQQHHHHQSQQQPQIPLPPPPQQQPFQFSRPAPAFNVPSIPHFPGSPLQSIHQPSSSVAQQEQQSQHQNPAAIAASYEAKIKELEAHIQLLENKSNKKRKLNPKSIIADLSEAPFEGIPELTNSCYLSIKNSSCSFVGASCWRASIAFDKNLGSIISGFKSSFKMERKAWKARFRGSLMDKEQYFVRILSESVAEYYKQPIHDDNNNGLSPSQASLIRIIEEYMPSYDETIKAVNRAFSNICAYDPFIPKSLVDTILDKHFARQPNGVLKLVFTTMAQKSLKLIIITQKSHLTMTLTTIC</sequence>
<evidence type="ECO:0000259" key="3">
    <source>
        <dbReference type="PROSITE" id="PS50048"/>
    </source>
</evidence>
<dbReference type="OrthoDB" id="2406834at2759"/>
<feature type="region of interest" description="Disordered" evidence="2">
    <location>
        <begin position="279"/>
        <end position="363"/>
    </location>
</feature>
<feature type="region of interest" description="Disordered" evidence="2">
    <location>
        <begin position="97"/>
        <end position="231"/>
    </location>
</feature>
<dbReference type="Proteomes" id="UP001165063">
    <property type="component" value="Unassembled WGS sequence"/>
</dbReference>
<feature type="coiled-coil region" evidence="1">
    <location>
        <begin position="365"/>
        <end position="392"/>
    </location>
</feature>
<feature type="domain" description="Zn(2)-C6 fungal-type" evidence="3">
    <location>
        <begin position="56"/>
        <end position="89"/>
    </location>
</feature>
<evidence type="ECO:0000256" key="2">
    <source>
        <dbReference type="SAM" id="MobiDB-lite"/>
    </source>
</evidence>
<dbReference type="InterPro" id="IPR001138">
    <property type="entry name" value="Zn2Cys6_DnaBD"/>
</dbReference>
<reference evidence="4" key="1">
    <citation type="submission" date="2023-04" db="EMBL/GenBank/DDBJ databases">
        <title>Ambrosiozyma monospora NBRC 1965.</title>
        <authorList>
            <person name="Ichikawa N."/>
            <person name="Sato H."/>
            <person name="Tonouchi N."/>
        </authorList>
    </citation>
    <scope>NUCLEOTIDE SEQUENCE</scope>
    <source>
        <strain evidence="4">NBRC 1965</strain>
    </source>
</reference>
<proteinExistence type="predicted"/>
<keyword evidence="5" id="KW-1185">Reference proteome</keyword>
<evidence type="ECO:0000313" key="5">
    <source>
        <dbReference type="Proteomes" id="UP001165063"/>
    </source>
</evidence>
<name>A0A9W7DFF6_AMBMO</name>
<gene>
    <name evidence="4" type="ORF">Amon01_000383300</name>
</gene>
<feature type="compositionally biased region" description="Low complexity" evidence="2">
    <location>
        <begin position="181"/>
        <end position="190"/>
    </location>
</feature>
<feature type="compositionally biased region" description="Low complexity" evidence="2">
    <location>
        <begin position="163"/>
        <end position="174"/>
    </location>
</feature>
<accession>A0A9W7DFF6</accession>
<dbReference type="GO" id="GO:0008270">
    <property type="term" value="F:zinc ion binding"/>
    <property type="evidence" value="ECO:0007669"/>
    <property type="project" value="InterPro"/>
</dbReference>
<dbReference type="CDD" id="cd00067">
    <property type="entry name" value="GAL4"/>
    <property type="match status" value="1"/>
</dbReference>
<dbReference type="AlphaFoldDB" id="A0A9W7DFF6"/>
<evidence type="ECO:0000256" key="1">
    <source>
        <dbReference type="SAM" id="Coils"/>
    </source>
</evidence>
<feature type="compositionally biased region" description="Low complexity" evidence="2">
    <location>
        <begin position="344"/>
        <end position="359"/>
    </location>
</feature>
<keyword evidence="1" id="KW-0175">Coiled coil</keyword>
<dbReference type="GO" id="GO:0000981">
    <property type="term" value="F:DNA-binding transcription factor activity, RNA polymerase II-specific"/>
    <property type="evidence" value="ECO:0007669"/>
    <property type="project" value="InterPro"/>
</dbReference>
<comment type="caution">
    <text evidence="4">The sequence shown here is derived from an EMBL/GenBank/DDBJ whole genome shotgun (WGS) entry which is preliminary data.</text>
</comment>
<dbReference type="SUPFAM" id="SSF57701">
    <property type="entry name" value="Zn2/Cys6 DNA-binding domain"/>
    <property type="match status" value="1"/>
</dbReference>
<protein>
    <submittedName>
        <fullName evidence="4">Unnamed protein product</fullName>
    </submittedName>
</protein>